<evidence type="ECO:0000313" key="6">
    <source>
        <dbReference type="Proteomes" id="UP000520513"/>
    </source>
</evidence>
<reference evidence="6 7" key="1">
    <citation type="submission" date="2020-04" db="EMBL/GenBank/DDBJ databases">
        <title>Pseudomonas crami sp. nov., a novel proteolytic bacterial species isolated from cream.</title>
        <authorList>
            <person name="Hofmann K."/>
            <person name="Woller A."/>
            <person name="Huptas C."/>
            <person name="Wenning M."/>
            <person name="Scherer S."/>
            <person name="Doll E.V."/>
        </authorList>
    </citation>
    <scope>NUCLEOTIDE SEQUENCE [LARGE SCALE GENOMIC DNA]</scope>
    <source>
        <strain evidence="4 7">WS 5096</strain>
        <strain evidence="5 6">WS 5106</strain>
    </source>
</reference>
<evidence type="ECO:0000313" key="4">
    <source>
        <dbReference type="EMBL" id="MBC2380747.1"/>
    </source>
</evidence>
<dbReference type="PANTHER" id="PTHR43877:SF2">
    <property type="entry name" value="AMINOALKYLPHOSPHONATE N-ACETYLTRANSFERASE-RELATED"/>
    <property type="match status" value="1"/>
</dbReference>
<dbReference type="CDD" id="cd04301">
    <property type="entry name" value="NAT_SF"/>
    <property type="match status" value="1"/>
</dbReference>
<evidence type="ECO:0000313" key="5">
    <source>
        <dbReference type="EMBL" id="MBC2407975.1"/>
    </source>
</evidence>
<organism evidence="5 6">
    <name type="scientific">Pseudomonas cremoris</name>
    <dbReference type="NCBI Taxonomy" id="2724178"/>
    <lineage>
        <taxon>Bacteria</taxon>
        <taxon>Pseudomonadati</taxon>
        <taxon>Pseudomonadota</taxon>
        <taxon>Gammaproteobacteria</taxon>
        <taxon>Pseudomonadales</taxon>
        <taxon>Pseudomonadaceae</taxon>
        <taxon>Pseudomonas</taxon>
    </lineage>
</organism>
<sequence>MDAVIRLAKLADIDSIFKIRTSVRENHLSQHQLTEIGITPEAISQAISETPCAWVAEVSGVAVGFSMADIEDGCVFAVFVLPEFEGYGLGRTLMHKAESFLFQRHQKIWLETAEASRASGFYRNLGWQPVKNLPEGDVRFEKQLIVKRE</sequence>
<keyword evidence="7" id="KW-1185">Reference proteome</keyword>
<protein>
    <submittedName>
        <fullName evidence="5">GNAT family N-acetyltransferase</fullName>
    </submittedName>
</protein>
<dbReference type="GO" id="GO:0016747">
    <property type="term" value="F:acyltransferase activity, transferring groups other than amino-acyl groups"/>
    <property type="evidence" value="ECO:0007669"/>
    <property type="project" value="InterPro"/>
</dbReference>
<dbReference type="Pfam" id="PF00583">
    <property type="entry name" value="Acetyltransf_1"/>
    <property type="match status" value="1"/>
</dbReference>
<dbReference type="InterPro" id="IPR000182">
    <property type="entry name" value="GNAT_dom"/>
</dbReference>
<feature type="domain" description="N-acetyltransferase" evidence="3">
    <location>
        <begin position="3"/>
        <end position="145"/>
    </location>
</feature>
<proteinExistence type="predicted"/>
<name>A0A7X1AP63_9PSED</name>
<dbReference type="Gene3D" id="3.40.630.30">
    <property type="match status" value="1"/>
</dbReference>
<dbReference type="InterPro" id="IPR050832">
    <property type="entry name" value="Bact_Acetyltransf"/>
</dbReference>
<dbReference type="SUPFAM" id="SSF55729">
    <property type="entry name" value="Acyl-CoA N-acyltransferases (Nat)"/>
    <property type="match status" value="1"/>
</dbReference>
<dbReference type="AlphaFoldDB" id="A0A7X1AP63"/>
<gene>
    <name evidence="4" type="ORF">HF209_07300</name>
    <name evidence="5" type="ORF">HF257_18350</name>
</gene>
<dbReference type="Proteomes" id="UP000534677">
    <property type="component" value="Unassembled WGS sequence"/>
</dbReference>
<evidence type="ECO:0000259" key="3">
    <source>
        <dbReference type="PROSITE" id="PS51186"/>
    </source>
</evidence>
<accession>A0A7X1AP63</accession>
<evidence type="ECO:0000256" key="1">
    <source>
        <dbReference type="ARBA" id="ARBA00022679"/>
    </source>
</evidence>
<dbReference type="EMBL" id="JAAXCZ010000003">
    <property type="protein sequence ID" value="MBC2380747.1"/>
    <property type="molecule type" value="Genomic_DNA"/>
</dbReference>
<evidence type="ECO:0000313" key="7">
    <source>
        <dbReference type="Proteomes" id="UP000534677"/>
    </source>
</evidence>
<keyword evidence="1 5" id="KW-0808">Transferase</keyword>
<dbReference type="PANTHER" id="PTHR43877">
    <property type="entry name" value="AMINOALKYLPHOSPHONATE N-ACETYLTRANSFERASE-RELATED-RELATED"/>
    <property type="match status" value="1"/>
</dbReference>
<keyword evidence="2" id="KW-0012">Acyltransferase</keyword>
<dbReference type="PROSITE" id="PS51186">
    <property type="entry name" value="GNAT"/>
    <property type="match status" value="1"/>
</dbReference>
<dbReference type="EMBL" id="JAAXCY010000007">
    <property type="protein sequence ID" value="MBC2407975.1"/>
    <property type="molecule type" value="Genomic_DNA"/>
</dbReference>
<comment type="caution">
    <text evidence="5">The sequence shown here is derived from an EMBL/GenBank/DDBJ whole genome shotgun (WGS) entry which is preliminary data.</text>
</comment>
<dbReference type="RefSeq" id="WP_185705715.1">
    <property type="nucleotide sequence ID" value="NZ_JAAXCY010000007.1"/>
</dbReference>
<dbReference type="Proteomes" id="UP000520513">
    <property type="component" value="Unassembled WGS sequence"/>
</dbReference>
<evidence type="ECO:0000256" key="2">
    <source>
        <dbReference type="ARBA" id="ARBA00023315"/>
    </source>
</evidence>
<dbReference type="InterPro" id="IPR016181">
    <property type="entry name" value="Acyl_CoA_acyltransferase"/>
</dbReference>